<organism evidence="3 4">
    <name type="scientific">Eimeria necatrix</name>
    <dbReference type="NCBI Taxonomy" id="51315"/>
    <lineage>
        <taxon>Eukaryota</taxon>
        <taxon>Sar</taxon>
        <taxon>Alveolata</taxon>
        <taxon>Apicomplexa</taxon>
        <taxon>Conoidasida</taxon>
        <taxon>Coccidia</taxon>
        <taxon>Eucoccidiorida</taxon>
        <taxon>Eimeriorina</taxon>
        <taxon>Eimeriidae</taxon>
        <taxon>Eimeria</taxon>
    </lineage>
</organism>
<dbReference type="GO" id="GO:0001003">
    <property type="term" value="F:RNA polymerase III type 2 promoter sequence-specific DNA binding"/>
    <property type="evidence" value="ECO:0007669"/>
    <property type="project" value="TreeGrafter"/>
</dbReference>
<feature type="region of interest" description="Disordered" evidence="1">
    <location>
        <begin position="392"/>
        <end position="437"/>
    </location>
</feature>
<dbReference type="InterPro" id="IPR040454">
    <property type="entry name" value="TF_IIIC_Tfc1/Sfc1"/>
</dbReference>
<evidence type="ECO:0000313" key="3">
    <source>
        <dbReference type="EMBL" id="CDJ69940.1"/>
    </source>
</evidence>
<feature type="compositionally biased region" description="Polar residues" evidence="1">
    <location>
        <begin position="470"/>
        <end position="479"/>
    </location>
</feature>
<dbReference type="GeneID" id="25477784"/>
<dbReference type="InterPro" id="IPR042536">
    <property type="entry name" value="TFIIIC_tauA_Sfc1"/>
</dbReference>
<dbReference type="Proteomes" id="UP000030754">
    <property type="component" value="Unassembled WGS sequence"/>
</dbReference>
<protein>
    <recommendedName>
        <fullName evidence="2">Transcription factor IIIC subunit 5 HTH domain-containing protein</fullName>
    </recommendedName>
</protein>
<feature type="region of interest" description="Disordered" evidence="1">
    <location>
        <begin position="640"/>
        <end position="660"/>
    </location>
</feature>
<evidence type="ECO:0000259" key="2">
    <source>
        <dbReference type="Pfam" id="PF09734"/>
    </source>
</evidence>
<dbReference type="InterPro" id="IPR019136">
    <property type="entry name" value="TF_IIIC_su-5_HTH"/>
</dbReference>
<name>U6N5E5_9EIME</name>
<feature type="region of interest" description="Disordered" evidence="1">
    <location>
        <begin position="470"/>
        <end position="492"/>
    </location>
</feature>
<sequence length="660" mass="69742">MQALVESSQSSGGTTQAPEGSSDAGAHPLPEVPPNLQGTGKSQLLEVPNVAIAAVEIPGKAKRRSTVIRILGGCEAASRGVACGDRGEPLILRLGCSSNSSNSSSSRWGQIPACRQSAAGILVRRRVRKSGAVEFETVGRVIQRHVFTGLADFYFVPPPGHRGEESFEAQVVAEAQRACSGNVSNTQEPPYIPPPFFCKGQAPFPYKIEAPPAPTFAAEAPRESPTEQQQQHQQQDRQRLHQQRDQLLLQPEVHVDVEKQQQQKESPQEFPSPRHASSSISATQPATADAEIENAAQTEEDEATAAGTAGAVQARLLTAPASARSQTKTNEEGGASSILESDKITLGAAAKAAAARAAGTRGHRAPRFVPSLPAAATTTTATKAAETAEAAAATTGKLTEQVPQSSVISDAAPLDAIDPARSGRQDGEDAAAVAGAAAAAEQGSAEAVAASSSESARELTSDAATFSKSYQAGPSTVTGSSSSSNNKDDSTAFNAVGRIGDEQLPVAPPPAAARAFADRSLLLALEELLQKQPVWLRPSLDAHLPPTYTAWRKKPAYAKTCFLFADGPFRGCLCRLGYDPRKDPESRHYQTIDFRDPFFRSTNWKAAAAGGGPPPSSGQQQRGWLHKDTLKTLRALMSLKSRRMRSGESDQPHQQPRLQG</sequence>
<gene>
    <name evidence="3" type="ORF">ENH_00076540</name>
</gene>
<dbReference type="Pfam" id="PF09734">
    <property type="entry name" value="Tau95"/>
    <property type="match status" value="1"/>
</dbReference>
<accession>U6N5E5</accession>
<dbReference type="GO" id="GO:0006384">
    <property type="term" value="P:transcription initiation at RNA polymerase III promoter"/>
    <property type="evidence" value="ECO:0007669"/>
    <property type="project" value="InterPro"/>
</dbReference>
<reference evidence="3" key="1">
    <citation type="submission" date="2013-10" db="EMBL/GenBank/DDBJ databases">
        <title>Genomic analysis of the causative agents of coccidiosis in chickens.</title>
        <authorList>
            <person name="Reid A.J."/>
            <person name="Blake D."/>
            <person name="Billington K."/>
            <person name="Browne H."/>
            <person name="Dunn M."/>
            <person name="Hung S."/>
            <person name="Kawahara F."/>
            <person name="Miranda-Saavedra D."/>
            <person name="Mourier T."/>
            <person name="Nagra H."/>
            <person name="Otto T.D."/>
            <person name="Rawlings N."/>
            <person name="Sanchez A."/>
            <person name="Sanders M."/>
            <person name="Subramaniam C."/>
            <person name="Tay Y."/>
            <person name="Dear P."/>
            <person name="Doerig C."/>
            <person name="Gruber A."/>
            <person name="Parkinson J."/>
            <person name="Shirley M."/>
            <person name="Wan K.L."/>
            <person name="Berriman M."/>
            <person name="Tomley F."/>
            <person name="Pain A."/>
        </authorList>
    </citation>
    <scope>NUCLEOTIDE SEQUENCE [LARGE SCALE GENOMIC DNA]</scope>
    <source>
        <strain evidence="3">Houghton</strain>
    </source>
</reference>
<dbReference type="EMBL" id="HG725838">
    <property type="protein sequence ID" value="CDJ69940.1"/>
    <property type="molecule type" value="Genomic_DNA"/>
</dbReference>
<dbReference type="VEuPathDB" id="ToxoDB:ENH_00076540"/>
<feature type="compositionally biased region" description="Polar residues" evidence="1">
    <location>
        <begin position="275"/>
        <end position="286"/>
    </location>
</feature>
<feature type="region of interest" description="Disordered" evidence="1">
    <location>
        <begin position="1"/>
        <end position="40"/>
    </location>
</feature>
<proteinExistence type="predicted"/>
<feature type="region of interest" description="Disordered" evidence="1">
    <location>
        <begin position="216"/>
        <end position="242"/>
    </location>
</feature>
<feature type="domain" description="Transcription factor IIIC subunit 5 HTH" evidence="2">
    <location>
        <begin position="471"/>
        <end position="595"/>
    </location>
</feature>
<evidence type="ECO:0000256" key="1">
    <source>
        <dbReference type="SAM" id="MobiDB-lite"/>
    </source>
</evidence>
<dbReference type="Gene3D" id="3.30.200.160">
    <property type="entry name" value="TFIIIC, subcomplex tauA, subunit Sfc1, barrel domain"/>
    <property type="match status" value="1"/>
</dbReference>
<feature type="compositionally biased region" description="Polar residues" evidence="1">
    <location>
        <begin position="1"/>
        <end position="19"/>
    </location>
</feature>
<evidence type="ECO:0000313" key="4">
    <source>
        <dbReference type="Proteomes" id="UP000030754"/>
    </source>
</evidence>
<dbReference type="GO" id="GO:0001002">
    <property type="term" value="F:RNA polymerase III type 1 promoter sequence-specific DNA binding"/>
    <property type="evidence" value="ECO:0007669"/>
    <property type="project" value="TreeGrafter"/>
</dbReference>
<keyword evidence="4" id="KW-1185">Reference proteome</keyword>
<feature type="compositionally biased region" description="Low complexity" evidence="1">
    <location>
        <begin position="263"/>
        <end position="273"/>
    </location>
</feature>
<feature type="compositionally biased region" description="Polar residues" evidence="1">
    <location>
        <begin position="396"/>
        <end position="408"/>
    </location>
</feature>
<dbReference type="PANTHER" id="PTHR13230:SF5">
    <property type="entry name" value="GENERAL TRANSCRIPTION FACTOR 3C POLYPEPTIDE 5"/>
    <property type="match status" value="1"/>
</dbReference>
<feature type="region of interest" description="Disordered" evidence="1">
    <location>
        <begin position="606"/>
        <end position="625"/>
    </location>
</feature>
<dbReference type="GO" id="GO:0000127">
    <property type="term" value="C:transcription factor TFIIIC complex"/>
    <property type="evidence" value="ECO:0007669"/>
    <property type="project" value="InterPro"/>
</dbReference>
<dbReference type="PANTHER" id="PTHR13230">
    <property type="entry name" value="GENERAL TRANSCRIPTION FACTOR IIIC, POLYPEPTIDE 5"/>
    <property type="match status" value="1"/>
</dbReference>
<dbReference type="AlphaFoldDB" id="U6N5E5"/>
<reference evidence="3" key="2">
    <citation type="submission" date="2013-10" db="EMBL/GenBank/DDBJ databases">
        <authorList>
            <person name="Aslett M."/>
        </authorList>
    </citation>
    <scope>NUCLEOTIDE SEQUENCE [LARGE SCALE GENOMIC DNA]</scope>
    <source>
        <strain evidence="3">Houghton</strain>
    </source>
</reference>
<dbReference type="OrthoDB" id="5598268at2759"/>
<dbReference type="RefSeq" id="XP_013438406.1">
    <property type="nucleotide sequence ID" value="XM_013582952.1"/>
</dbReference>
<feature type="region of interest" description="Disordered" evidence="1">
    <location>
        <begin position="257"/>
        <end position="290"/>
    </location>
</feature>